<dbReference type="PANTHER" id="PTHR30404">
    <property type="entry name" value="N-ACETYLMURAMOYL-L-ALANINE AMIDASE"/>
    <property type="match status" value="1"/>
</dbReference>
<dbReference type="CDD" id="cd02696">
    <property type="entry name" value="MurNAc-LAA"/>
    <property type="match status" value="1"/>
</dbReference>
<dbReference type="InterPro" id="IPR002508">
    <property type="entry name" value="MurNAc-LAA_cat"/>
</dbReference>
<evidence type="ECO:0000313" key="6">
    <source>
        <dbReference type="Proteomes" id="UP001168642"/>
    </source>
</evidence>
<dbReference type="PANTHER" id="PTHR30404:SF0">
    <property type="entry name" value="N-ACETYLMURAMOYL-L-ALANINE AMIDASE AMIC"/>
    <property type="match status" value="1"/>
</dbReference>
<keyword evidence="6" id="KW-1185">Reference proteome</keyword>
<organism evidence="5 6">
    <name type="scientific">Wenyingzhuangia gilva</name>
    <dbReference type="NCBI Taxonomy" id="3057677"/>
    <lineage>
        <taxon>Bacteria</taxon>
        <taxon>Pseudomonadati</taxon>
        <taxon>Bacteroidota</taxon>
        <taxon>Flavobacteriia</taxon>
        <taxon>Flavobacteriales</taxon>
        <taxon>Flavobacteriaceae</taxon>
        <taxon>Wenyingzhuangia</taxon>
    </lineage>
</organism>
<evidence type="ECO:0000313" key="5">
    <source>
        <dbReference type="EMBL" id="MDO3693357.1"/>
    </source>
</evidence>
<keyword evidence="3" id="KW-0378">Hydrolase</keyword>
<dbReference type="InterPro" id="IPR050695">
    <property type="entry name" value="N-acetylmuramoyl_amidase_3"/>
</dbReference>
<proteinExistence type="predicted"/>
<protein>
    <recommendedName>
        <fullName evidence="2">N-acetylmuramoyl-L-alanine amidase</fullName>
        <ecNumber evidence="2">3.5.1.28</ecNumber>
    </recommendedName>
</protein>
<dbReference type="EC" id="3.5.1.28" evidence="2"/>
<dbReference type="Gene3D" id="3.40.630.40">
    <property type="entry name" value="Zn-dependent exopeptidases"/>
    <property type="match status" value="1"/>
</dbReference>
<evidence type="ECO:0000256" key="2">
    <source>
        <dbReference type="ARBA" id="ARBA00011901"/>
    </source>
</evidence>
<gene>
    <name evidence="5" type="ORF">QVZ41_00655</name>
</gene>
<dbReference type="Pfam" id="PF01520">
    <property type="entry name" value="Amidase_3"/>
    <property type="match status" value="1"/>
</dbReference>
<sequence>MITDVSAQKHEGFIVVLDAGHGGKDPGKVGYKGAKEKDVALNIVLKTGKILSTIPGVKVMYTRTTDVFVDLWKRGDIANDADADLFVSVHCNAHTSQAIGAETWVLSLKGNDRNFRVAKAENEVILQEENHQERYQGFDPSNPTSVIGLSLEQEENLDQSLLLASLIQTEFEKSLNRVNRGVKQAGFVVLYQTYMPSVLIETGFLTNRIEGQYLYSAAGQQQMASSIAKSVQKYLQRQQLNVAANDFYDGDVISSPNTSNVASASENIGTYYKVQLASSKNRISTSSYNFKGLKDVERVQVDGFYKYYLGRYNNKQEANTGLSLAKSKGYKTAFVVGFNDEVKATPHSITEQLATPKVVNNAVSKVYYKVQIASSTNKISTSPSNFKGLDEVEAVKVGNYYKYYLGKTSSYDQAKKYLASAKSKKYSSAFVVAFLNDERITLKEALKRQTN</sequence>
<evidence type="ECO:0000256" key="1">
    <source>
        <dbReference type="ARBA" id="ARBA00001561"/>
    </source>
</evidence>
<evidence type="ECO:0000256" key="3">
    <source>
        <dbReference type="ARBA" id="ARBA00022801"/>
    </source>
</evidence>
<reference evidence="5" key="1">
    <citation type="submission" date="2023-07" db="EMBL/GenBank/DDBJ databases">
        <title>Wenyingzhuangia sp. chi5 genome sequencing and assembly.</title>
        <authorList>
            <person name="Park S."/>
        </authorList>
    </citation>
    <scope>NUCLEOTIDE SEQUENCE</scope>
    <source>
        <strain evidence="5">Chi5</strain>
    </source>
</reference>
<dbReference type="Proteomes" id="UP001168642">
    <property type="component" value="Unassembled WGS sequence"/>
</dbReference>
<accession>A0ABT8VN31</accession>
<dbReference type="SMART" id="SM00646">
    <property type="entry name" value="Ami_3"/>
    <property type="match status" value="1"/>
</dbReference>
<name>A0ABT8VN31_9FLAO</name>
<dbReference type="EMBL" id="JAUMIT010000001">
    <property type="protein sequence ID" value="MDO3693357.1"/>
    <property type="molecule type" value="Genomic_DNA"/>
</dbReference>
<comment type="catalytic activity">
    <reaction evidence="1">
        <text>Hydrolyzes the link between N-acetylmuramoyl residues and L-amino acid residues in certain cell-wall glycopeptides.</text>
        <dbReference type="EC" id="3.5.1.28"/>
    </reaction>
</comment>
<comment type="caution">
    <text evidence="5">The sequence shown here is derived from an EMBL/GenBank/DDBJ whole genome shotgun (WGS) entry which is preliminary data.</text>
</comment>
<evidence type="ECO:0000259" key="4">
    <source>
        <dbReference type="SMART" id="SM00646"/>
    </source>
</evidence>
<dbReference type="RefSeq" id="WP_302882629.1">
    <property type="nucleotide sequence ID" value="NZ_JAUMIT010000001.1"/>
</dbReference>
<dbReference type="SUPFAM" id="SSF53187">
    <property type="entry name" value="Zn-dependent exopeptidases"/>
    <property type="match status" value="1"/>
</dbReference>
<feature type="domain" description="MurNAc-LAA" evidence="4">
    <location>
        <begin position="75"/>
        <end position="232"/>
    </location>
</feature>